<name>A0A8B7TNH1_CASCN</name>
<dbReference type="RefSeq" id="XP_020008506.1">
    <property type="nucleotide sequence ID" value="XM_020152917.1"/>
</dbReference>
<proteinExistence type="predicted"/>
<feature type="region of interest" description="Disordered" evidence="1">
    <location>
        <begin position="88"/>
        <end position="366"/>
    </location>
</feature>
<accession>A0A8B7TNH1</accession>
<feature type="compositionally biased region" description="Gly residues" evidence="1">
    <location>
        <begin position="136"/>
        <end position="146"/>
    </location>
</feature>
<feature type="non-terminal residue" evidence="2">
    <location>
        <position position="1"/>
    </location>
</feature>
<gene>
    <name evidence="2" type="primary">LOC109676552</name>
</gene>
<reference evidence="2" key="1">
    <citation type="submission" date="2025-08" db="UniProtKB">
        <authorList>
            <consortium name="RefSeq"/>
        </authorList>
    </citation>
    <scope>IDENTIFICATION</scope>
    <source>
        <tissue evidence="2">Leukocyte</tissue>
    </source>
</reference>
<evidence type="ECO:0000256" key="1">
    <source>
        <dbReference type="SAM" id="MobiDB-lite"/>
    </source>
</evidence>
<sequence length="366" mass="38890">EEHFEVPSCLPPKIKTGSVRARSCAPDPPAGADHVPSGVSASPAVREHREGGWRPPGTQPGPARFPRNWAWSQAFLPRRPRVPLKPVVSALFPEKPKPRAARRPAGRGRPGPGGRAAVPREAEVSGRRGRGACPRRGGGAIPGLPGGSWLQGRRTRTPGGRGACQRRCKPSRPDCRGPGAKVARALVRAAGPKGASEEGPRAPGCRHSPRMQGCPDRCEAQPGDRRSRVGSAKQKGRKSTERETESEGGAWGRGFRAAPPPNQFKSLVQGRAAAERAAAVAAARLPAPEHAREPPRSPPPPRPRRPAPRRQAPVPSMASRRRPRAGRLESDRLLGRLSTPPPHAREAGFSQPPGKGSADGKGPFSR</sequence>
<evidence type="ECO:0000313" key="2">
    <source>
        <dbReference type="RefSeq" id="XP_020008506.1"/>
    </source>
</evidence>
<protein>
    <submittedName>
        <fullName evidence="2">Uncharacterized protein LOC109676552</fullName>
    </submittedName>
</protein>
<dbReference type="AlphaFoldDB" id="A0A8B7TNH1"/>
<feature type="compositionally biased region" description="Low complexity" evidence="1">
    <location>
        <begin position="271"/>
        <end position="286"/>
    </location>
</feature>
<feature type="compositionally biased region" description="Basic and acidic residues" evidence="1">
    <location>
        <begin position="216"/>
        <end position="227"/>
    </location>
</feature>
<feature type="region of interest" description="Disordered" evidence="1">
    <location>
        <begin position="16"/>
        <end position="66"/>
    </location>
</feature>
<dbReference type="KEGG" id="ccan:109676552"/>
<organism evidence="2">
    <name type="scientific">Castor canadensis</name>
    <name type="common">American beaver</name>
    <dbReference type="NCBI Taxonomy" id="51338"/>
    <lineage>
        <taxon>Eukaryota</taxon>
        <taxon>Metazoa</taxon>
        <taxon>Chordata</taxon>
        <taxon>Craniata</taxon>
        <taxon>Vertebrata</taxon>
        <taxon>Euteleostomi</taxon>
        <taxon>Mammalia</taxon>
        <taxon>Eutheria</taxon>
        <taxon>Euarchontoglires</taxon>
        <taxon>Glires</taxon>
        <taxon>Rodentia</taxon>
        <taxon>Castorimorpha</taxon>
        <taxon>Castoridae</taxon>
        <taxon>Castor</taxon>
    </lineage>
</organism>